<dbReference type="Pfam" id="PF00455">
    <property type="entry name" value="DeoRC"/>
    <property type="match status" value="1"/>
</dbReference>
<dbReference type="Proteomes" id="UP001549106">
    <property type="component" value="Unassembled WGS sequence"/>
</dbReference>
<accession>A0ABV2LZG4</accession>
<gene>
    <name evidence="4" type="ORF">ABID24_000814</name>
</gene>
<dbReference type="EMBL" id="JBEPMJ010000004">
    <property type="protein sequence ID" value="MET3749580.1"/>
    <property type="molecule type" value="Genomic_DNA"/>
</dbReference>
<dbReference type="PRINTS" id="PR00037">
    <property type="entry name" value="HTHLACR"/>
</dbReference>
<dbReference type="InterPro" id="IPR014036">
    <property type="entry name" value="DeoR-like_C"/>
</dbReference>
<evidence type="ECO:0000313" key="5">
    <source>
        <dbReference type="Proteomes" id="UP001549106"/>
    </source>
</evidence>
<dbReference type="Pfam" id="PF08220">
    <property type="entry name" value="HTH_DeoR"/>
    <property type="match status" value="1"/>
</dbReference>
<dbReference type="InterPro" id="IPR036390">
    <property type="entry name" value="WH_DNA-bd_sf"/>
</dbReference>
<dbReference type="Gene3D" id="3.40.50.1360">
    <property type="match status" value="1"/>
</dbReference>
<reference evidence="4 5" key="1">
    <citation type="submission" date="2024-06" db="EMBL/GenBank/DDBJ databases">
        <title>Genomic Encyclopedia of Type Strains, Phase IV (KMG-IV): sequencing the most valuable type-strain genomes for metagenomic binning, comparative biology and taxonomic classification.</title>
        <authorList>
            <person name="Goeker M."/>
        </authorList>
    </citation>
    <scope>NUCLEOTIDE SEQUENCE [LARGE SCALE GENOMIC DNA]</scope>
    <source>
        <strain evidence="4 5">DSM 29492</strain>
    </source>
</reference>
<keyword evidence="2" id="KW-0804">Transcription</keyword>
<dbReference type="SMART" id="SM00420">
    <property type="entry name" value="HTH_DEOR"/>
    <property type="match status" value="1"/>
</dbReference>
<dbReference type="InterPro" id="IPR036388">
    <property type="entry name" value="WH-like_DNA-bd_sf"/>
</dbReference>
<dbReference type="SUPFAM" id="SSF100950">
    <property type="entry name" value="NagB/RpiA/CoA transferase-like"/>
    <property type="match status" value="1"/>
</dbReference>
<dbReference type="Gene3D" id="1.10.10.10">
    <property type="entry name" value="Winged helix-like DNA-binding domain superfamily/Winged helix DNA-binding domain"/>
    <property type="match status" value="1"/>
</dbReference>
<dbReference type="SMART" id="SM01134">
    <property type="entry name" value="DeoRC"/>
    <property type="match status" value="1"/>
</dbReference>
<dbReference type="InterPro" id="IPR050313">
    <property type="entry name" value="Carb_Metab_HTH_regulators"/>
</dbReference>
<dbReference type="PANTHER" id="PTHR30363">
    <property type="entry name" value="HTH-TYPE TRANSCRIPTIONAL REGULATOR SRLR-RELATED"/>
    <property type="match status" value="1"/>
</dbReference>
<dbReference type="PROSITE" id="PS51000">
    <property type="entry name" value="HTH_DEOR_2"/>
    <property type="match status" value="1"/>
</dbReference>
<dbReference type="SUPFAM" id="SSF46785">
    <property type="entry name" value="Winged helix' DNA-binding domain"/>
    <property type="match status" value="1"/>
</dbReference>
<organism evidence="4 5">
    <name type="scientific">Blautia caecimuris</name>
    <dbReference type="NCBI Taxonomy" id="1796615"/>
    <lineage>
        <taxon>Bacteria</taxon>
        <taxon>Bacillati</taxon>
        <taxon>Bacillota</taxon>
        <taxon>Clostridia</taxon>
        <taxon>Lachnospirales</taxon>
        <taxon>Lachnospiraceae</taxon>
        <taxon>Blautia</taxon>
    </lineage>
</organism>
<feature type="domain" description="HTH deoR-type" evidence="3">
    <location>
        <begin position="1"/>
        <end position="56"/>
    </location>
</feature>
<comment type="caution">
    <text evidence="4">The sequence shown here is derived from an EMBL/GenBank/DDBJ whole genome shotgun (WGS) entry which is preliminary data.</text>
</comment>
<keyword evidence="5" id="KW-1185">Reference proteome</keyword>
<dbReference type="PANTHER" id="PTHR30363:SF44">
    <property type="entry name" value="AGA OPERON TRANSCRIPTIONAL REPRESSOR-RELATED"/>
    <property type="match status" value="1"/>
</dbReference>
<evidence type="ECO:0000313" key="4">
    <source>
        <dbReference type="EMBL" id="MET3749580.1"/>
    </source>
</evidence>
<sequence>MQERRRIILQRLEEYGSVKVNELSSEFGCSEVTIRSDIRALEKEGKLSRTHGGAVRKEEEGGVIHYRAESLYRNVELKKQIAACAYEFIEDRDTIIIDDASTSFYLAVYIKEHPEKHLAIVTNSLLAANELSGLSHVELFMVGGHVGGHLAATMGEIAEDSMAKFHVDKAFIGVHSINFDAGLTSIATPQMQVKQAIMKTTDKVFVLADSTKFGGGYLSIICPIKSVYKIITDQQVSKQNVIRAERESVPLVIAKRPE</sequence>
<keyword evidence="1" id="KW-0805">Transcription regulation</keyword>
<dbReference type="InterPro" id="IPR037171">
    <property type="entry name" value="NagB/RpiA_transferase-like"/>
</dbReference>
<dbReference type="InterPro" id="IPR001034">
    <property type="entry name" value="DeoR_HTH"/>
</dbReference>
<evidence type="ECO:0000259" key="3">
    <source>
        <dbReference type="PROSITE" id="PS51000"/>
    </source>
</evidence>
<dbReference type="RefSeq" id="WP_147598540.1">
    <property type="nucleotide sequence ID" value="NZ_BAABXP010000001.1"/>
</dbReference>
<protein>
    <submittedName>
        <fullName evidence="4">DeoR/GlpR family transcriptional regulator of sugar metabolism</fullName>
    </submittedName>
</protein>
<name>A0ABV2LZG4_9FIRM</name>
<evidence type="ECO:0000256" key="2">
    <source>
        <dbReference type="ARBA" id="ARBA00023163"/>
    </source>
</evidence>
<proteinExistence type="predicted"/>
<evidence type="ECO:0000256" key="1">
    <source>
        <dbReference type="ARBA" id="ARBA00023015"/>
    </source>
</evidence>